<protein>
    <submittedName>
        <fullName evidence="3">Acc synthase</fullName>
    </submittedName>
</protein>
<name>A0A8H4P1Z7_9HYPO</name>
<evidence type="ECO:0000313" key="4">
    <source>
        <dbReference type="Proteomes" id="UP000554235"/>
    </source>
</evidence>
<sequence>MDLSLRGLDAAKPSDTSVRYEVLGDSWHEQKNPSGYVNLGVAENTLAHEVLAKHIHEHIVLGSEHFTYGTGATGSPQLKQAIARFLGKYLTPSQPLEKSHITVTNGCSAAIEHLSWALANPGEGFLLGQPFYGTFIPDLTLRTGAKVVPVPFGSIDPLNIDAVSQYVKALLAARSEGIKVVGLVLCNPHNPLRRCYPVEFLIDIMRLC</sequence>
<evidence type="ECO:0000256" key="1">
    <source>
        <dbReference type="ARBA" id="ARBA00022898"/>
    </source>
</evidence>
<dbReference type="PANTHER" id="PTHR43795">
    <property type="entry name" value="BIFUNCTIONAL ASPARTATE AMINOTRANSFERASE AND GLUTAMATE/ASPARTATE-PREPHENATE AMINOTRANSFERASE-RELATED"/>
    <property type="match status" value="1"/>
</dbReference>
<organism evidence="3 4">
    <name type="scientific">Fusarium albosuccineum</name>
    <dbReference type="NCBI Taxonomy" id="1237068"/>
    <lineage>
        <taxon>Eukaryota</taxon>
        <taxon>Fungi</taxon>
        <taxon>Dikarya</taxon>
        <taxon>Ascomycota</taxon>
        <taxon>Pezizomycotina</taxon>
        <taxon>Sordariomycetes</taxon>
        <taxon>Hypocreomycetidae</taxon>
        <taxon>Hypocreales</taxon>
        <taxon>Nectriaceae</taxon>
        <taxon>Fusarium</taxon>
        <taxon>Fusarium decemcellulare species complex</taxon>
    </lineage>
</organism>
<gene>
    <name evidence="3" type="ORF">FALBO_13670</name>
</gene>
<feature type="domain" description="Aminotransferase class I/classII large" evidence="2">
    <location>
        <begin position="36"/>
        <end position="207"/>
    </location>
</feature>
<keyword evidence="4" id="KW-1185">Reference proteome</keyword>
<evidence type="ECO:0000259" key="2">
    <source>
        <dbReference type="Pfam" id="PF00155"/>
    </source>
</evidence>
<reference evidence="3 4" key="1">
    <citation type="submission" date="2020-01" db="EMBL/GenBank/DDBJ databases">
        <title>Identification and distribution of gene clusters putatively required for synthesis of sphingolipid metabolism inhibitors in phylogenetically diverse species of the filamentous fungus Fusarium.</title>
        <authorList>
            <person name="Kim H.-S."/>
            <person name="Busman M."/>
            <person name="Brown D.W."/>
            <person name="Divon H."/>
            <person name="Uhlig S."/>
            <person name="Proctor R.H."/>
        </authorList>
    </citation>
    <scope>NUCLEOTIDE SEQUENCE [LARGE SCALE GENOMIC DNA]</scope>
    <source>
        <strain evidence="3 4">NRRL 20459</strain>
    </source>
</reference>
<dbReference type="GO" id="GO:0008483">
    <property type="term" value="F:transaminase activity"/>
    <property type="evidence" value="ECO:0007669"/>
    <property type="project" value="TreeGrafter"/>
</dbReference>
<dbReference type="EMBL" id="JAADYS010002142">
    <property type="protein sequence ID" value="KAF4459569.1"/>
    <property type="molecule type" value="Genomic_DNA"/>
</dbReference>
<dbReference type="AlphaFoldDB" id="A0A8H4P1Z7"/>
<dbReference type="Proteomes" id="UP000554235">
    <property type="component" value="Unassembled WGS sequence"/>
</dbReference>
<accession>A0A8H4P1Z7</accession>
<dbReference type="InterPro" id="IPR050478">
    <property type="entry name" value="Ethylene_sulfur-biosynth"/>
</dbReference>
<dbReference type="CDD" id="cd00609">
    <property type="entry name" value="AAT_like"/>
    <property type="match status" value="1"/>
</dbReference>
<proteinExistence type="predicted"/>
<dbReference type="GO" id="GO:0030170">
    <property type="term" value="F:pyridoxal phosphate binding"/>
    <property type="evidence" value="ECO:0007669"/>
    <property type="project" value="InterPro"/>
</dbReference>
<dbReference type="OrthoDB" id="7042322at2759"/>
<dbReference type="SUPFAM" id="SSF53383">
    <property type="entry name" value="PLP-dependent transferases"/>
    <property type="match status" value="1"/>
</dbReference>
<dbReference type="PANTHER" id="PTHR43795:SF63">
    <property type="entry name" value="PUTATIVE (AFU_ORTHOLOGUE AFUA_4G00630)-RELATED"/>
    <property type="match status" value="1"/>
</dbReference>
<dbReference type="InterPro" id="IPR015421">
    <property type="entry name" value="PyrdxlP-dep_Trfase_major"/>
</dbReference>
<dbReference type="GO" id="GO:0006520">
    <property type="term" value="P:amino acid metabolic process"/>
    <property type="evidence" value="ECO:0007669"/>
    <property type="project" value="TreeGrafter"/>
</dbReference>
<dbReference type="Pfam" id="PF00155">
    <property type="entry name" value="Aminotran_1_2"/>
    <property type="match status" value="1"/>
</dbReference>
<dbReference type="InterPro" id="IPR015422">
    <property type="entry name" value="PyrdxlP-dep_Trfase_small"/>
</dbReference>
<evidence type="ECO:0000313" key="3">
    <source>
        <dbReference type="EMBL" id="KAF4459569.1"/>
    </source>
</evidence>
<dbReference type="InterPro" id="IPR004839">
    <property type="entry name" value="Aminotransferase_I/II_large"/>
</dbReference>
<dbReference type="InterPro" id="IPR015424">
    <property type="entry name" value="PyrdxlP-dep_Trfase"/>
</dbReference>
<keyword evidence="1" id="KW-0663">Pyridoxal phosphate</keyword>
<dbReference type="Gene3D" id="3.90.1150.10">
    <property type="entry name" value="Aspartate Aminotransferase, domain 1"/>
    <property type="match status" value="1"/>
</dbReference>
<dbReference type="Gene3D" id="3.40.640.10">
    <property type="entry name" value="Type I PLP-dependent aspartate aminotransferase-like (Major domain)"/>
    <property type="match status" value="1"/>
</dbReference>
<comment type="caution">
    <text evidence="3">The sequence shown here is derived from an EMBL/GenBank/DDBJ whole genome shotgun (WGS) entry which is preliminary data.</text>
</comment>